<reference evidence="1" key="1">
    <citation type="submission" date="2020-12" db="EMBL/GenBank/DDBJ databases">
        <title>Vagococcus allomyrinae sp. nov. and Enterococcus lavae sp. nov., isolated from the larvae of Allomyrina dichotoma.</title>
        <authorList>
            <person name="Lee S.D."/>
        </authorList>
    </citation>
    <scope>NUCLEOTIDE SEQUENCE</scope>
    <source>
        <strain evidence="1">BWB3-3</strain>
    </source>
</reference>
<dbReference type="EMBL" id="JAEEGA010000002">
    <property type="protein sequence ID" value="MBP1040122.1"/>
    <property type="molecule type" value="Genomic_DNA"/>
</dbReference>
<sequence>MEDDHLTTRDILSIFKNDLRESERLQNEGKNEQAYQVLAQGATFLLTNLTIDMTEKM</sequence>
<dbReference type="Proteomes" id="UP000674938">
    <property type="component" value="Unassembled WGS sequence"/>
</dbReference>
<gene>
    <name evidence="1" type="ORF">I6N95_03765</name>
</gene>
<dbReference type="RefSeq" id="WP_209525016.1">
    <property type="nucleotide sequence ID" value="NZ_JAEEGA010000002.1"/>
</dbReference>
<proteinExistence type="predicted"/>
<comment type="caution">
    <text evidence="1">The sequence shown here is derived from an EMBL/GenBank/DDBJ whole genome shotgun (WGS) entry which is preliminary data.</text>
</comment>
<evidence type="ECO:0000313" key="1">
    <source>
        <dbReference type="EMBL" id="MBP1040122.1"/>
    </source>
</evidence>
<organism evidence="1 2">
    <name type="scientific">Vagococcus allomyrinae</name>
    <dbReference type="NCBI Taxonomy" id="2794353"/>
    <lineage>
        <taxon>Bacteria</taxon>
        <taxon>Bacillati</taxon>
        <taxon>Bacillota</taxon>
        <taxon>Bacilli</taxon>
        <taxon>Lactobacillales</taxon>
        <taxon>Enterococcaceae</taxon>
        <taxon>Vagococcus</taxon>
    </lineage>
</organism>
<keyword evidence="2" id="KW-1185">Reference proteome</keyword>
<evidence type="ECO:0000313" key="2">
    <source>
        <dbReference type="Proteomes" id="UP000674938"/>
    </source>
</evidence>
<accession>A0A940SQV3</accession>
<dbReference type="AlphaFoldDB" id="A0A940SQV3"/>
<protein>
    <submittedName>
        <fullName evidence="1">Uncharacterized protein</fullName>
    </submittedName>
</protein>
<name>A0A940SQV3_9ENTE</name>